<dbReference type="AlphaFoldDB" id="A0A5C1ATN1"/>
<dbReference type="EMBL" id="CP042425">
    <property type="protein sequence ID" value="QEL20962.1"/>
    <property type="molecule type" value="Genomic_DNA"/>
</dbReference>
<dbReference type="InterPro" id="IPR027417">
    <property type="entry name" value="P-loop_NTPase"/>
</dbReference>
<reference evidence="2" key="1">
    <citation type="submission" date="2019-08" db="EMBL/GenBank/DDBJ databases">
        <title>Limnoglobus roseus gen. nov., sp. nov., a novel freshwater planctomycete with a giant genome from the family Gemmataceae.</title>
        <authorList>
            <person name="Kulichevskaya I.S."/>
            <person name="Naumoff D.G."/>
            <person name="Miroshnikov K."/>
            <person name="Ivanova A."/>
            <person name="Philippov D.A."/>
            <person name="Hakobyan A."/>
            <person name="Rijpstra I.C."/>
            <person name="Sinninghe Damste J.S."/>
            <person name="Liesack W."/>
            <person name="Dedysh S.N."/>
        </authorList>
    </citation>
    <scope>NUCLEOTIDE SEQUENCE [LARGE SCALE GENOMIC DNA]</scope>
    <source>
        <strain evidence="2">PX52</strain>
    </source>
</reference>
<sequence length="320" mass="35437">MDHHPDAPHLPRLAGIPVEPVFITGAHRSGTTLLYSLLLATHRFNGVTAYHVLRYRQILARHLAGETARAKGELAEQFRAAGVFDRVIDGVRVTPDLPEEYGFVIADPGPPRLRPANLKRFTALCQKVQFTGEAGRPLLLKNPWDFGRSQFAKQHYPRSKFLFLHRDPARTLNSQVNAGRTMLAARNAYLAMLTPRYGQLFRRPLALRPARWLFGPGHGLGARLLARGLVTGVQAAARDRAALPRGDCFDVRYEDLCARPNETLAGILGWLGLDTVGVPDMSAVIAPRGGSLLPEVERLRPALTARLHDYYREFGYAAGS</sequence>
<dbReference type="Pfam" id="PF13469">
    <property type="entry name" value="Sulfotransfer_3"/>
    <property type="match status" value="1"/>
</dbReference>
<dbReference type="OrthoDB" id="9777890at2"/>
<dbReference type="KEGG" id="lrs:PX52LOC_08090"/>
<dbReference type="PANTHER" id="PTHR36451:SF1">
    <property type="entry name" value="OMEGA-HYDROXY-BETA-DIHYDROMENAQUINONE-9 SULFOTRANSFERASE STF3"/>
    <property type="match status" value="1"/>
</dbReference>
<evidence type="ECO:0008006" key="3">
    <source>
        <dbReference type="Google" id="ProtNLM"/>
    </source>
</evidence>
<protein>
    <recommendedName>
        <fullName evidence="3">Sulfotransferase</fullName>
    </recommendedName>
</protein>
<gene>
    <name evidence="1" type="ORF">PX52LOC_08090</name>
</gene>
<dbReference type="PANTHER" id="PTHR36451">
    <property type="entry name" value="PAPS-DEPENDENT SULFOTRANSFERASE STF3"/>
    <property type="match status" value="1"/>
</dbReference>
<keyword evidence="2" id="KW-1185">Reference proteome</keyword>
<dbReference type="Gene3D" id="3.40.50.300">
    <property type="entry name" value="P-loop containing nucleotide triphosphate hydrolases"/>
    <property type="match status" value="1"/>
</dbReference>
<dbReference type="SUPFAM" id="SSF52540">
    <property type="entry name" value="P-loop containing nucleoside triphosphate hydrolases"/>
    <property type="match status" value="1"/>
</dbReference>
<organism evidence="1 2">
    <name type="scientific">Limnoglobus roseus</name>
    <dbReference type="NCBI Taxonomy" id="2598579"/>
    <lineage>
        <taxon>Bacteria</taxon>
        <taxon>Pseudomonadati</taxon>
        <taxon>Planctomycetota</taxon>
        <taxon>Planctomycetia</taxon>
        <taxon>Gemmatales</taxon>
        <taxon>Gemmataceae</taxon>
        <taxon>Limnoglobus</taxon>
    </lineage>
</organism>
<accession>A0A5C1ATN1</accession>
<proteinExistence type="predicted"/>
<dbReference type="InterPro" id="IPR052736">
    <property type="entry name" value="Stf3_sulfotransferase"/>
</dbReference>
<dbReference type="RefSeq" id="WP_149115205.1">
    <property type="nucleotide sequence ID" value="NZ_CP042425.1"/>
</dbReference>
<dbReference type="Proteomes" id="UP000324974">
    <property type="component" value="Chromosome"/>
</dbReference>
<evidence type="ECO:0000313" key="2">
    <source>
        <dbReference type="Proteomes" id="UP000324974"/>
    </source>
</evidence>
<evidence type="ECO:0000313" key="1">
    <source>
        <dbReference type="EMBL" id="QEL20962.1"/>
    </source>
</evidence>
<name>A0A5C1ATN1_9BACT</name>